<evidence type="ECO:0000256" key="1">
    <source>
        <dbReference type="ARBA" id="ARBA00022490"/>
    </source>
</evidence>
<sequence length="643" mass="72532">MSAPRTPTKSAGSKESESRNSRGSIGPAGTPPIGSGKRRSTAGSQLGSPVARSGTASVASPSGTRDKLNSATLKQNATSPVPVKSATERVEIAENAQFLPSGIHTIFISSATQQAMQLCVDEDLTQENNAKMIDKEILLNDIQTNGQGSNFYEFQQQIQNYPENEIAIIYDYDYFYSQNFLICFDPKLKKFIENPPVTLPIQESDEVEQYVPPIPKKWISLGSEVEIDNERLILNRSLKSFKIKVPTRISTTLTPNEKFKDVDPDIDRKKNFISIEQYDDKQFDLRKMELDLAIQAAPEHRENFSQTIWRYPKNQWTQYEARSFTEDEKAKSMTDPELINMVVTSKDLFKEALQQNIIHDPFYIDWNELGGNLDGLGGPGDSHLKEYQSFSSIKQSRDKIVTCVQWHPTLRGIIAVSLAAGQGFDERTDNLSRINTSPPLILIWSFVDPIQPKSGSLLHAAPLKEKITDVEWSPTRPGVFYISKQNGSIDIWDIIDRTHDASISQSISSSSVTFLSIKVISSKQQLLAAGDSNGTLHILEVPWALRQPVNQELNLVTNYLERETERRAFVKHRWDLREEEKREKERLASMKAGIAPSHISTQEEIDIRMKSEYNEFLQFEFGVLREMGLRDENEAPTVTPAAT</sequence>
<evidence type="ECO:0000256" key="3">
    <source>
        <dbReference type="ARBA" id="ARBA00022737"/>
    </source>
</evidence>
<reference evidence="5" key="1">
    <citation type="submission" date="2021-02" db="EMBL/GenBank/DDBJ databases">
        <authorList>
            <person name="Nowell W R."/>
        </authorList>
    </citation>
    <scope>NUCLEOTIDE SEQUENCE</scope>
</reference>
<dbReference type="GO" id="GO:0036159">
    <property type="term" value="P:inner dynein arm assembly"/>
    <property type="evidence" value="ECO:0007669"/>
    <property type="project" value="TreeGrafter"/>
</dbReference>
<dbReference type="GO" id="GO:0036156">
    <property type="term" value="C:inner dynein arm"/>
    <property type="evidence" value="ECO:0007669"/>
    <property type="project" value="TreeGrafter"/>
</dbReference>
<keyword evidence="2" id="KW-0853">WD repeat</keyword>
<dbReference type="AlphaFoldDB" id="A0A813ZEJ8"/>
<gene>
    <name evidence="5" type="ORF">RFH988_LOCUS8794</name>
</gene>
<name>A0A813ZEJ8_9BILA</name>
<dbReference type="SUPFAM" id="SSF50978">
    <property type="entry name" value="WD40 repeat-like"/>
    <property type="match status" value="1"/>
</dbReference>
<evidence type="ECO:0000256" key="4">
    <source>
        <dbReference type="SAM" id="MobiDB-lite"/>
    </source>
</evidence>
<protein>
    <recommendedName>
        <fullName evidence="7">WD repeat-containing protein 63</fullName>
    </recommendedName>
</protein>
<feature type="region of interest" description="Disordered" evidence="4">
    <location>
        <begin position="1"/>
        <end position="84"/>
    </location>
</feature>
<keyword evidence="1" id="KW-0963">Cytoplasm</keyword>
<dbReference type="EMBL" id="CAJNOO010000303">
    <property type="protein sequence ID" value="CAF0897160.1"/>
    <property type="molecule type" value="Genomic_DNA"/>
</dbReference>
<dbReference type="GO" id="GO:0060294">
    <property type="term" value="P:cilium movement involved in cell motility"/>
    <property type="evidence" value="ECO:0007669"/>
    <property type="project" value="TreeGrafter"/>
</dbReference>
<comment type="caution">
    <text evidence="5">The sequence shown here is derived from an EMBL/GenBank/DDBJ whole genome shotgun (WGS) entry which is preliminary data.</text>
</comment>
<proteinExistence type="predicted"/>
<accession>A0A813ZEJ8</accession>
<evidence type="ECO:0000256" key="2">
    <source>
        <dbReference type="ARBA" id="ARBA00022574"/>
    </source>
</evidence>
<dbReference type="InterPro" id="IPR036322">
    <property type="entry name" value="WD40_repeat_dom_sf"/>
</dbReference>
<feature type="compositionally biased region" description="Polar residues" evidence="4">
    <location>
        <begin position="1"/>
        <end position="11"/>
    </location>
</feature>
<evidence type="ECO:0000313" key="5">
    <source>
        <dbReference type="EMBL" id="CAF0897160.1"/>
    </source>
</evidence>
<evidence type="ECO:0008006" key="7">
    <source>
        <dbReference type="Google" id="ProtNLM"/>
    </source>
</evidence>
<dbReference type="GO" id="GO:0045504">
    <property type="term" value="F:dynein heavy chain binding"/>
    <property type="evidence" value="ECO:0007669"/>
    <property type="project" value="TreeGrafter"/>
</dbReference>
<dbReference type="InterPro" id="IPR015943">
    <property type="entry name" value="WD40/YVTN_repeat-like_dom_sf"/>
</dbReference>
<keyword evidence="3" id="KW-0677">Repeat</keyword>
<dbReference type="PANTHER" id="PTHR12442:SF5">
    <property type="entry name" value="DYNEIN AXONEMAL INTERMEDIATE CHAIN 3"/>
    <property type="match status" value="1"/>
</dbReference>
<dbReference type="Proteomes" id="UP000663882">
    <property type="component" value="Unassembled WGS sequence"/>
</dbReference>
<dbReference type="PANTHER" id="PTHR12442">
    <property type="entry name" value="DYNEIN INTERMEDIATE CHAIN"/>
    <property type="match status" value="1"/>
</dbReference>
<dbReference type="InterPro" id="IPR050687">
    <property type="entry name" value="Dynein_IC"/>
</dbReference>
<organism evidence="5 6">
    <name type="scientific">Rotaria sordida</name>
    <dbReference type="NCBI Taxonomy" id="392033"/>
    <lineage>
        <taxon>Eukaryota</taxon>
        <taxon>Metazoa</taxon>
        <taxon>Spiralia</taxon>
        <taxon>Gnathifera</taxon>
        <taxon>Rotifera</taxon>
        <taxon>Eurotatoria</taxon>
        <taxon>Bdelloidea</taxon>
        <taxon>Philodinida</taxon>
        <taxon>Philodinidae</taxon>
        <taxon>Rotaria</taxon>
    </lineage>
</organism>
<dbReference type="GO" id="GO:0045503">
    <property type="term" value="F:dynein light chain binding"/>
    <property type="evidence" value="ECO:0007669"/>
    <property type="project" value="TreeGrafter"/>
</dbReference>
<feature type="compositionally biased region" description="Polar residues" evidence="4">
    <location>
        <begin position="54"/>
        <end position="79"/>
    </location>
</feature>
<evidence type="ECO:0000313" key="6">
    <source>
        <dbReference type="Proteomes" id="UP000663882"/>
    </source>
</evidence>
<dbReference type="Gene3D" id="2.130.10.10">
    <property type="entry name" value="YVTN repeat-like/Quinoprotein amine dehydrogenase"/>
    <property type="match status" value="1"/>
</dbReference>
<dbReference type="OrthoDB" id="6619788at2759"/>